<name>A0ACB9K4C6_9ASTR</name>
<protein>
    <submittedName>
        <fullName evidence="1">Uncharacterized protein</fullName>
    </submittedName>
</protein>
<accession>A0ACB9K4C6</accession>
<evidence type="ECO:0000313" key="1">
    <source>
        <dbReference type="EMBL" id="KAI3827044.1"/>
    </source>
</evidence>
<dbReference type="EMBL" id="CM042018">
    <property type="protein sequence ID" value="KAI3827044.1"/>
    <property type="molecule type" value="Genomic_DNA"/>
</dbReference>
<proteinExistence type="predicted"/>
<sequence length="158" mass="18195">MKVVKVLLEPMITPEILQQNPVKGEYKAKKEIALNRAAEDACGNVVVSYASLHQDIKTVINLSGRYKIERGMEERLGKVYLERPKKDGFIDIKSKTGYCPFIDQLMKSFKLKMLWSLPKIIPNHDLRIIQGANHSYTDNKDELVYVVLDFLKHNLHRA</sequence>
<gene>
    <name evidence="1" type="ORF">L1987_01106</name>
</gene>
<comment type="caution">
    <text evidence="1">The sequence shown here is derived from an EMBL/GenBank/DDBJ whole genome shotgun (WGS) entry which is preliminary data.</text>
</comment>
<reference evidence="2" key="1">
    <citation type="journal article" date="2022" name="Mol. Ecol. Resour.">
        <title>The genomes of chicory, endive, great burdock and yacon provide insights into Asteraceae palaeo-polyploidization history and plant inulin production.</title>
        <authorList>
            <person name="Fan W."/>
            <person name="Wang S."/>
            <person name="Wang H."/>
            <person name="Wang A."/>
            <person name="Jiang F."/>
            <person name="Liu H."/>
            <person name="Zhao H."/>
            <person name="Xu D."/>
            <person name="Zhang Y."/>
        </authorList>
    </citation>
    <scope>NUCLEOTIDE SEQUENCE [LARGE SCALE GENOMIC DNA]</scope>
    <source>
        <strain evidence="2">cv. Yunnan</strain>
    </source>
</reference>
<organism evidence="1 2">
    <name type="scientific">Smallanthus sonchifolius</name>
    <dbReference type="NCBI Taxonomy" id="185202"/>
    <lineage>
        <taxon>Eukaryota</taxon>
        <taxon>Viridiplantae</taxon>
        <taxon>Streptophyta</taxon>
        <taxon>Embryophyta</taxon>
        <taxon>Tracheophyta</taxon>
        <taxon>Spermatophyta</taxon>
        <taxon>Magnoliopsida</taxon>
        <taxon>eudicotyledons</taxon>
        <taxon>Gunneridae</taxon>
        <taxon>Pentapetalae</taxon>
        <taxon>asterids</taxon>
        <taxon>campanulids</taxon>
        <taxon>Asterales</taxon>
        <taxon>Asteraceae</taxon>
        <taxon>Asteroideae</taxon>
        <taxon>Heliantheae alliance</taxon>
        <taxon>Millerieae</taxon>
        <taxon>Smallanthus</taxon>
    </lineage>
</organism>
<reference evidence="1 2" key="2">
    <citation type="journal article" date="2022" name="Mol. Ecol. Resour.">
        <title>The genomes of chicory, endive, great burdock and yacon provide insights into Asteraceae paleo-polyploidization history and plant inulin production.</title>
        <authorList>
            <person name="Fan W."/>
            <person name="Wang S."/>
            <person name="Wang H."/>
            <person name="Wang A."/>
            <person name="Jiang F."/>
            <person name="Liu H."/>
            <person name="Zhao H."/>
            <person name="Xu D."/>
            <person name="Zhang Y."/>
        </authorList>
    </citation>
    <scope>NUCLEOTIDE SEQUENCE [LARGE SCALE GENOMIC DNA]</scope>
    <source>
        <strain evidence="2">cv. Yunnan</strain>
        <tissue evidence="1">Leaves</tissue>
    </source>
</reference>
<evidence type="ECO:0000313" key="2">
    <source>
        <dbReference type="Proteomes" id="UP001056120"/>
    </source>
</evidence>
<keyword evidence="2" id="KW-1185">Reference proteome</keyword>
<dbReference type="Proteomes" id="UP001056120">
    <property type="component" value="Linkage Group LG01"/>
</dbReference>